<feature type="domain" description="Cadherin" evidence="7">
    <location>
        <begin position="13"/>
        <end position="81"/>
    </location>
</feature>
<evidence type="ECO:0000256" key="3">
    <source>
        <dbReference type="ARBA" id="ARBA00022989"/>
    </source>
</evidence>
<dbReference type="GeneTree" id="ENSGT00940000155245"/>
<dbReference type="GO" id="GO:0007156">
    <property type="term" value="P:homophilic cell adhesion via plasma membrane adhesion molecules"/>
    <property type="evidence" value="ECO:0007669"/>
    <property type="project" value="InterPro"/>
</dbReference>
<organism evidence="8 9">
    <name type="scientific">Hucho hucho</name>
    <name type="common">huchen</name>
    <dbReference type="NCBI Taxonomy" id="62062"/>
    <lineage>
        <taxon>Eukaryota</taxon>
        <taxon>Metazoa</taxon>
        <taxon>Chordata</taxon>
        <taxon>Craniata</taxon>
        <taxon>Vertebrata</taxon>
        <taxon>Euteleostomi</taxon>
        <taxon>Actinopterygii</taxon>
        <taxon>Neopterygii</taxon>
        <taxon>Teleostei</taxon>
        <taxon>Protacanthopterygii</taxon>
        <taxon>Salmoniformes</taxon>
        <taxon>Salmonidae</taxon>
        <taxon>Salmoninae</taxon>
        <taxon>Hucho</taxon>
    </lineage>
</organism>
<evidence type="ECO:0000256" key="4">
    <source>
        <dbReference type="ARBA" id="ARBA00023136"/>
    </source>
</evidence>
<dbReference type="GO" id="GO:0005886">
    <property type="term" value="C:plasma membrane"/>
    <property type="evidence" value="ECO:0007669"/>
    <property type="project" value="TreeGrafter"/>
</dbReference>
<dbReference type="Pfam" id="PF00028">
    <property type="entry name" value="Cadherin"/>
    <property type="match status" value="1"/>
</dbReference>
<accession>A0A4W5QUY8</accession>
<evidence type="ECO:0000256" key="5">
    <source>
        <dbReference type="ARBA" id="ARBA00023180"/>
    </source>
</evidence>
<keyword evidence="4" id="KW-0472">Membrane</keyword>
<dbReference type="GO" id="GO:0005509">
    <property type="term" value="F:calcium ion binding"/>
    <property type="evidence" value="ECO:0007669"/>
    <property type="project" value="UniProtKB-UniRule"/>
</dbReference>
<dbReference type="Gene3D" id="2.60.40.60">
    <property type="entry name" value="Cadherins"/>
    <property type="match status" value="1"/>
</dbReference>
<dbReference type="Ensembl" id="ENSHHUT00000084122.1">
    <property type="protein sequence ID" value="ENSHHUP00000081531.1"/>
    <property type="gene ID" value="ENSHHUG00000047403.1"/>
</dbReference>
<protein>
    <submittedName>
        <fullName evidence="8">Cadherin-related 23</fullName>
    </submittedName>
</protein>
<evidence type="ECO:0000313" key="9">
    <source>
        <dbReference type="Proteomes" id="UP000314982"/>
    </source>
</evidence>
<evidence type="ECO:0000256" key="1">
    <source>
        <dbReference type="ARBA" id="ARBA00004167"/>
    </source>
</evidence>
<keyword evidence="6" id="KW-0106">Calcium</keyword>
<keyword evidence="9" id="KW-1185">Reference proteome</keyword>
<evidence type="ECO:0000256" key="2">
    <source>
        <dbReference type="ARBA" id="ARBA00022692"/>
    </source>
</evidence>
<dbReference type="InterPro" id="IPR050174">
    <property type="entry name" value="Protocadherin/Cadherin-CA"/>
</dbReference>
<sequence>MFVRPTNGTIMHIMEEQAPGLLVYEVFATDGDEGVNGEVRYAFLQTGARNRDWENFHIDAITGVITTAVKLDREKQALHSVSGLTRHDLGPISNHTYALVAGDNLNHTLRSMEE</sequence>
<dbReference type="Proteomes" id="UP000314982">
    <property type="component" value="Unassembled WGS sequence"/>
</dbReference>
<evidence type="ECO:0000256" key="6">
    <source>
        <dbReference type="PROSITE-ProRule" id="PRU00043"/>
    </source>
</evidence>
<keyword evidence="5" id="KW-0325">Glycoprotein</keyword>
<proteinExistence type="predicted"/>
<dbReference type="PANTHER" id="PTHR24028">
    <property type="entry name" value="CADHERIN-87A"/>
    <property type="match status" value="1"/>
</dbReference>
<dbReference type="SUPFAM" id="SSF49313">
    <property type="entry name" value="Cadherin-like"/>
    <property type="match status" value="1"/>
</dbReference>
<keyword evidence="2" id="KW-0812">Transmembrane</keyword>
<dbReference type="InterPro" id="IPR015919">
    <property type="entry name" value="Cadherin-like_sf"/>
</dbReference>
<comment type="subcellular location">
    <subcellularLocation>
        <location evidence="1">Membrane</location>
        <topology evidence="1">Single-pass membrane protein</topology>
    </subcellularLocation>
</comment>
<reference evidence="9" key="1">
    <citation type="submission" date="2018-06" db="EMBL/GenBank/DDBJ databases">
        <title>Genome assembly of Danube salmon.</title>
        <authorList>
            <person name="Macqueen D.J."/>
            <person name="Gundappa M.K."/>
        </authorList>
    </citation>
    <scope>NUCLEOTIDE SEQUENCE [LARGE SCALE GENOMIC DNA]</scope>
</reference>
<dbReference type="CDD" id="cd11304">
    <property type="entry name" value="Cadherin_repeat"/>
    <property type="match status" value="1"/>
</dbReference>
<evidence type="ECO:0000259" key="7">
    <source>
        <dbReference type="PROSITE" id="PS50268"/>
    </source>
</evidence>
<dbReference type="PANTHER" id="PTHR24028:SF328">
    <property type="entry name" value="CADHERIN-3"/>
    <property type="match status" value="1"/>
</dbReference>
<keyword evidence="3" id="KW-1133">Transmembrane helix</keyword>
<evidence type="ECO:0000313" key="8">
    <source>
        <dbReference type="Ensembl" id="ENSHHUP00000081531.1"/>
    </source>
</evidence>
<reference evidence="8" key="2">
    <citation type="submission" date="2025-08" db="UniProtKB">
        <authorList>
            <consortium name="Ensembl"/>
        </authorList>
    </citation>
    <scope>IDENTIFICATION</scope>
</reference>
<dbReference type="PROSITE" id="PS50268">
    <property type="entry name" value="CADHERIN_2"/>
    <property type="match status" value="1"/>
</dbReference>
<dbReference type="InterPro" id="IPR002126">
    <property type="entry name" value="Cadherin-like_dom"/>
</dbReference>
<name>A0A4W5QUY8_9TELE</name>
<reference evidence="8" key="3">
    <citation type="submission" date="2025-09" db="UniProtKB">
        <authorList>
            <consortium name="Ensembl"/>
        </authorList>
    </citation>
    <scope>IDENTIFICATION</scope>
</reference>
<dbReference type="AlphaFoldDB" id="A0A4W5QUY8"/>